<reference evidence="1 2" key="1">
    <citation type="submission" date="2019-09" db="EMBL/GenBank/DDBJ databases">
        <authorList>
            <person name="Chandra G."/>
            <person name="Truman W A."/>
        </authorList>
    </citation>
    <scope>NUCLEOTIDE SEQUENCE [LARGE SCALE GENOMIC DNA]</scope>
    <source>
        <strain evidence="1">PS645</strain>
    </source>
</reference>
<dbReference type="EMBL" id="CABVGX010000008">
    <property type="protein sequence ID" value="VVM65230.1"/>
    <property type="molecule type" value="Genomic_DNA"/>
</dbReference>
<proteinExistence type="predicted"/>
<evidence type="ECO:0000313" key="1">
    <source>
        <dbReference type="EMBL" id="VVM65230.1"/>
    </source>
</evidence>
<protein>
    <submittedName>
        <fullName evidence="1">Uncharacterized protein</fullName>
    </submittedName>
</protein>
<name>A0A5E6RB70_PSEFL</name>
<evidence type="ECO:0000313" key="2">
    <source>
        <dbReference type="Proteomes" id="UP000325607"/>
    </source>
</evidence>
<dbReference type="AlphaFoldDB" id="A0A5E6RB70"/>
<dbReference type="Proteomes" id="UP000325607">
    <property type="component" value="Unassembled WGS sequence"/>
</dbReference>
<gene>
    <name evidence="1" type="ORF">PS645_01483</name>
</gene>
<sequence>MIKRDSMGPTLKASAMYPHVVKKIECLDLCHAGT</sequence>
<organism evidence="1 2">
    <name type="scientific">Pseudomonas fluorescens</name>
    <dbReference type="NCBI Taxonomy" id="294"/>
    <lineage>
        <taxon>Bacteria</taxon>
        <taxon>Pseudomonadati</taxon>
        <taxon>Pseudomonadota</taxon>
        <taxon>Gammaproteobacteria</taxon>
        <taxon>Pseudomonadales</taxon>
        <taxon>Pseudomonadaceae</taxon>
        <taxon>Pseudomonas</taxon>
    </lineage>
</organism>
<accession>A0A5E6RB70</accession>